<dbReference type="PROSITE" id="PS50600">
    <property type="entry name" value="ULP_PROTEASE"/>
    <property type="match status" value="1"/>
</dbReference>
<proteinExistence type="inferred from homology"/>
<evidence type="ECO:0000256" key="1">
    <source>
        <dbReference type="ARBA" id="ARBA00005234"/>
    </source>
</evidence>
<dbReference type="GO" id="GO:0008234">
    <property type="term" value="F:cysteine-type peptidase activity"/>
    <property type="evidence" value="ECO:0007669"/>
    <property type="project" value="InterPro"/>
</dbReference>
<dbReference type="Proteomes" id="UP000011086">
    <property type="component" value="Unassembled WGS sequence"/>
</dbReference>
<feature type="domain" description="Ubiquitin-like protease family profile" evidence="5">
    <location>
        <begin position="1"/>
        <end position="82"/>
    </location>
</feature>
<sequence length="488" mass="53874">HLLHSKSPDRKAEYGDVLESDLVLMPIHKCSHWYLLVMYKLSDTGYTIQEDRVVCFLDSLESPSRPTNADCGVFHLAFADNIAQDRQKFFDVIENGTGLDWTIDAPKWRELVKFELTSANENSAVVAEKIIYVERSDDFDVAETARPTVHDSTMARTCPLPPPLRPSPSSWPADTESSVSLTAPPSQPTYQDAIGRLGQNVEMGNAGTDAGRDGNDEKMIDGSSLVACPLEAAFSSTHPSLAVSTPSQSSGHPPVSELTTGQIPETTDLPLPPAFIDTIPSILFTAFSVLPQHHINKLQNVDCQILAEEVQKALTLVSQQDGAVSLDNTRQAHLNGLQCPFPLWKRPSQNQSLKVPSDDIPPSLLPALPFAAESLKTFQDLNNFAQGLGILGSILASAQLQEFLRMCVRYFVGSHRVDWAPRGETLLFKNDHSALKNYPSKRMSDGFTLFDPSIHHQIETGVALTIIFRLPEMFVGFPQLKLENRYVK</sequence>
<dbReference type="GO" id="GO:0006508">
    <property type="term" value="P:proteolysis"/>
    <property type="evidence" value="ECO:0007669"/>
    <property type="project" value="UniProtKB-KW"/>
</dbReference>
<feature type="compositionally biased region" description="Polar residues" evidence="4">
    <location>
        <begin position="175"/>
        <end position="186"/>
    </location>
</feature>
<feature type="non-terminal residue" evidence="6">
    <location>
        <position position="1"/>
    </location>
</feature>
<feature type="compositionally biased region" description="Polar residues" evidence="4">
    <location>
        <begin position="239"/>
        <end position="265"/>
    </location>
</feature>
<keyword evidence="3" id="KW-0378">Hydrolase</keyword>
<organism evidence="6">
    <name type="scientific">Pyricularia oryzae (strain Y34)</name>
    <name type="common">Rice blast fungus</name>
    <name type="synonym">Magnaporthe oryzae</name>
    <dbReference type="NCBI Taxonomy" id="1143189"/>
    <lineage>
        <taxon>Eukaryota</taxon>
        <taxon>Fungi</taxon>
        <taxon>Dikarya</taxon>
        <taxon>Ascomycota</taxon>
        <taxon>Pezizomycotina</taxon>
        <taxon>Sordariomycetes</taxon>
        <taxon>Sordariomycetidae</taxon>
        <taxon>Magnaporthales</taxon>
        <taxon>Pyriculariaceae</taxon>
        <taxon>Pyricularia</taxon>
    </lineage>
</organism>
<dbReference type="SUPFAM" id="SSF54001">
    <property type="entry name" value="Cysteine proteinases"/>
    <property type="match status" value="1"/>
</dbReference>
<evidence type="ECO:0000256" key="4">
    <source>
        <dbReference type="SAM" id="MobiDB-lite"/>
    </source>
</evidence>
<comment type="similarity">
    <text evidence="1">Belongs to the peptidase C48 family.</text>
</comment>
<name>A0AA97PNH4_PYRO3</name>
<evidence type="ECO:0000313" key="6">
    <source>
        <dbReference type="EMBL" id="ELQ41059.1"/>
    </source>
</evidence>
<feature type="region of interest" description="Disordered" evidence="4">
    <location>
        <begin position="239"/>
        <end position="266"/>
    </location>
</feature>
<keyword evidence="2" id="KW-0645">Protease</keyword>
<accession>A0AA97PNH4</accession>
<evidence type="ECO:0000259" key="5">
    <source>
        <dbReference type="PROSITE" id="PS50600"/>
    </source>
</evidence>
<dbReference type="Gene3D" id="3.40.395.10">
    <property type="entry name" value="Adenoviral Proteinase, Chain A"/>
    <property type="match status" value="1"/>
</dbReference>
<dbReference type="AlphaFoldDB" id="A0AA97PNH4"/>
<protein>
    <recommendedName>
        <fullName evidence="5">Ubiquitin-like protease family profile domain-containing protein</fullName>
    </recommendedName>
</protein>
<evidence type="ECO:0000256" key="2">
    <source>
        <dbReference type="ARBA" id="ARBA00022670"/>
    </source>
</evidence>
<dbReference type="InterPro" id="IPR003653">
    <property type="entry name" value="Peptidase_C48_C"/>
</dbReference>
<evidence type="ECO:0000256" key="3">
    <source>
        <dbReference type="ARBA" id="ARBA00022801"/>
    </source>
</evidence>
<dbReference type="InterPro" id="IPR038765">
    <property type="entry name" value="Papain-like_cys_pep_sf"/>
</dbReference>
<reference evidence="6" key="1">
    <citation type="journal article" date="2012" name="PLoS Genet.">
        <title>Comparative analysis of the genomes of two field isolates of the rice blast fungus Magnaporthe oryzae.</title>
        <authorList>
            <person name="Xue M."/>
            <person name="Yang J."/>
            <person name="Li Z."/>
            <person name="Hu S."/>
            <person name="Yao N."/>
            <person name="Dean R.A."/>
            <person name="Zhao W."/>
            <person name="Shen M."/>
            <person name="Zhang H."/>
            <person name="Li C."/>
            <person name="Liu L."/>
            <person name="Cao L."/>
            <person name="Xu X."/>
            <person name="Xing Y."/>
            <person name="Hsiang T."/>
            <person name="Zhang Z."/>
            <person name="Xu J.R."/>
            <person name="Peng Y.L."/>
        </authorList>
    </citation>
    <scope>NUCLEOTIDE SEQUENCE</scope>
    <source>
        <strain evidence="6">Y34</strain>
    </source>
</reference>
<feature type="region of interest" description="Disordered" evidence="4">
    <location>
        <begin position="147"/>
        <end position="186"/>
    </location>
</feature>
<gene>
    <name evidence="6" type="ORF">OOU_Y34scaffold00305g5</name>
</gene>
<dbReference type="EMBL" id="JH793743">
    <property type="protein sequence ID" value="ELQ41059.1"/>
    <property type="molecule type" value="Genomic_DNA"/>
</dbReference>
<dbReference type="GO" id="GO:0019783">
    <property type="term" value="F:ubiquitin-like protein peptidase activity"/>
    <property type="evidence" value="ECO:0007669"/>
    <property type="project" value="UniProtKB-ARBA"/>
</dbReference>